<dbReference type="STRING" id="1336337.A0A3N4IVU7"/>
<dbReference type="AlphaFoldDB" id="A0A3N4IVU7"/>
<sequence>MSRCRSSSRSGKGKQPEAPRLRLETIPEEHGATSENSEEGSFDAYDVLSPLYQQALATRARIEPKVSLFPELAAQSEECLDQEILYVSDAFFGGVEEEDPAEA</sequence>
<evidence type="ECO:0000313" key="3">
    <source>
        <dbReference type="Proteomes" id="UP000276215"/>
    </source>
</evidence>
<gene>
    <name evidence="2" type="ORF">L873DRAFT_1795693</name>
</gene>
<evidence type="ECO:0000313" key="2">
    <source>
        <dbReference type="EMBL" id="RPA90109.1"/>
    </source>
</evidence>
<dbReference type="Proteomes" id="UP000276215">
    <property type="component" value="Unassembled WGS sequence"/>
</dbReference>
<name>A0A3N4IVU7_9PEZI</name>
<feature type="compositionally biased region" description="Low complexity" evidence="1">
    <location>
        <begin position="1"/>
        <end position="10"/>
    </location>
</feature>
<accession>A0A3N4IVU7</accession>
<organism evidence="2 3">
    <name type="scientific">Choiromyces venosus 120613-1</name>
    <dbReference type="NCBI Taxonomy" id="1336337"/>
    <lineage>
        <taxon>Eukaryota</taxon>
        <taxon>Fungi</taxon>
        <taxon>Dikarya</taxon>
        <taxon>Ascomycota</taxon>
        <taxon>Pezizomycotina</taxon>
        <taxon>Pezizomycetes</taxon>
        <taxon>Pezizales</taxon>
        <taxon>Tuberaceae</taxon>
        <taxon>Choiromyces</taxon>
    </lineage>
</organism>
<protein>
    <submittedName>
        <fullName evidence="2">Uncharacterized protein</fullName>
    </submittedName>
</protein>
<reference evidence="2 3" key="1">
    <citation type="journal article" date="2018" name="Nat. Ecol. Evol.">
        <title>Pezizomycetes genomes reveal the molecular basis of ectomycorrhizal truffle lifestyle.</title>
        <authorList>
            <person name="Murat C."/>
            <person name="Payen T."/>
            <person name="Noel B."/>
            <person name="Kuo A."/>
            <person name="Morin E."/>
            <person name="Chen J."/>
            <person name="Kohler A."/>
            <person name="Krizsan K."/>
            <person name="Balestrini R."/>
            <person name="Da Silva C."/>
            <person name="Montanini B."/>
            <person name="Hainaut M."/>
            <person name="Levati E."/>
            <person name="Barry K.W."/>
            <person name="Belfiori B."/>
            <person name="Cichocki N."/>
            <person name="Clum A."/>
            <person name="Dockter R.B."/>
            <person name="Fauchery L."/>
            <person name="Guy J."/>
            <person name="Iotti M."/>
            <person name="Le Tacon F."/>
            <person name="Lindquist E.A."/>
            <person name="Lipzen A."/>
            <person name="Malagnac F."/>
            <person name="Mello A."/>
            <person name="Molinier V."/>
            <person name="Miyauchi S."/>
            <person name="Poulain J."/>
            <person name="Riccioni C."/>
            <person name="Rubini A."/>
            <person name="Sitrit Y."/>
            <person name="Splivallo R."/>
            <person name="Traeger S."/>
            <person name="Wang M."/>
            <person name="Zifcakova L."/>
            <person name="Wipf D."/>
            <person name="Zambonelli A."/>
            <person name="Paolocci F."/>
            <person name="Nowrousian M."/>
            <person name="Ottonello S."/>
            <person name="Baldrian P."/>
            <person name="Spatafora J.W."/>
            <person name="Henrissat B."/>
            <person name="Nagy L.G."/>
            <person name="Aury J.M."/>
            <person name="Wincker P."/>
            <person name="Grigoriev I.V."/>
            <person name="Bonfante P."/>
            <person name="Martin F.M."/>
        </authorList>
    </citation>
    <scope>NUCLEOTIDE SEQUENCE [LARGE SCALE GENOMIC DNA]</scope>
    <source>
        <strain evidence="2 3">120613-1</strain>
    </source>
</reference>
<dbReference type="EMBL" id="ML120541">
    <property type="protein sequence ID" value="RPA90109.1"/>
    <property type="molecule type" value="Genomic_DNA"/>
</dbReference>
<feature type="compositionally biased region" description="Basic and acidic residues" evidence="1">
    <location>
        <begin position="14"/>
        <end position="32"/>
    </location>
</feature>
<feature type="region of interest" description="Disordered" evidence="1">
    <location>
        <begin position="1"/>
        <end position="41"/>
    </location>
</feature>
<evidence type="ECO:0000256" key="1">
    <source>
        <dbReference type="SAM" id="MobiDB-lite"/>
    </source>
</evidence>
<keyword evidence="3" id="KW-1185">Reference proteome</keyword>
<proteinExistence type="predicted"/>